<evidence type="ECO:0000313" key="1">
    <source>
        <dbReference type="EMBL" id="GMQ63813.1"/>
    </source>
</evidence>
<dbReference type="EMBL" id="BTPU01000053">
    <property type="protein sequence ID" value="GMQ63813.1"/>
    <property type="molecule type" value="Genomic_DNA"/>
</dbReference>
<evidence type="ECO:0000313" key="2">
    <source>
        <dbReference type="Proteomes" id="UP001374599"/>
    </source>
</evidence>
<proteinExistence type="predicted"/>
<accession>A0ACB5UMS2</accession>
<organism evidence="1 2">
    <name type="scientific">Vallitalea maricola</name>
    <dbReference type="NCBI Taxonomy" id="3074433"/>
    <lineage>
        <taxon>Bacteria</taxon>
        <taxon>Bacillati</taxon>
        <taxon>Bacillota</taxon>
        <taxon>Clostridia</taxon>
        <taxon>Lachnospirales</taxon>
        <taxon>Vallitaleaceae</taxon>
        <taxon>Vallitalea</taxon>
    </lineage>
</organism>
<gene>
    <name evidence="1" type="ORF">AN2V17_30490</name>
</gene>
<keyword evidence="2" id="KW-1185">Reference proteome</keyword>
<comment type="caution">
    <text evidence="1">The sequence shown here is derived from an EMBL/GenBank/DDBJ whole genome shotgun (WGS) entry which is preliminary data.</text>
</comment>
<sequence>MKAKVIGSHLCPDTLWAINQLAEANIETDFKDILSCHADLKQYLKLRETSEAYAEIHGTDRLGLPCFICEDGTITFDIKIVLNKKSN</sequence>
<protein>
    <submittedName>
        <fullName evidence="1">Glutaredoxin</fullName>
    </submittedName>
</protein>
<reference evidence="1" key="1">
    <citation type="submission" date="2023-09" db="EMBL/GenBank/DDBJ databases">
        <title>Vallitalea sediminicola and Vallitalea maricola sp. nov., anaerobic bacteria isolated from marine sediment.</title>
        <authorList>
            <person name="Hirano S."/>
            <person name="Maeda A."/>
            <person name="Terahara T."/>
            <person name="Mori K."/>
            <person name="Hamada M."/>
            <person name="Matsumoto R."/>
            <person name="Kobayashi T."/>
        </authorList>
    </citation>
    <scope>NUCLEOTIDE SEQUENCE</scope>
    <source>
        <strain evidence="1">AN17-2</strain>
    </source>
</reference>
<dbReference type="Proteomes" id="UP001374599">
    <property type="component" value="Unassembled WGS sequence"/>
</dbReference>
<name>A0ACB5UMS2_9FIRM</name>